<reference evidence="2 3" key="1">
    <citation type="submission" date="2018-01" db="EMBL/GenBank/DDBJ databases">
        <title>Harnessing the power of phylogenomics to disentangle the directionality and signatures of interkingdom host jumping in the parasitic fungal genus Tolypocladium.</title>
        <authorList>
            <person name="Quandt C.A."/>
            <person name="Patterson W."/>
            <person name="Spatafora J.W."/>
        </authorList>
    </citation>
    <scope>NUCLEOTIDE SEQUENCE [LARGE SCALE GENOMIC DNA]</scope>
    <source>
        <strain evidence="2 3">NRBC 100945</strain>
    </source>
</reference>
<sequence length="156" mass="16427">MLNTLSILTVGATLANLASALGNARVVNRCPFPVTAWSVGSDVSPPHTLSTGNVLYTEPFSVDPIAGGRAIKITREPDGLYTGKPQTIFAYNLQGDTVWYDLSDVFGDAFRGHKLVERSEDGNCPSIVWNDGIPPAGSQVKSCGAGADVTLTLCAE</sequence>
<gene>
    <name evidence="2" type="ORF">TPAR_04383</name>
</gene>
<name>A0A2S4KZ11_9HYPO</name>
<keyword evidence="1" id="KW-0732">Signal</keyword>
<comment type="caution">
    <text evidence="2">The sequence shown here is derived from an EMBL/GenBank/DDBJ whole genome shotgun (WGS) entry which is preliminary data.</text>
</comment>
<evidence type="ECO:0000313" key="3">
    <source>
        <dbReference type="Proteomes" id="UP000237481"/>
    </source>
</evidence>
<dbReference type="OrthoDB" id="3682664at2759"/>
<dbReference type="InterPro" id="IPR006771">
    <property type="entry name" value="CetA-like"/>
</dbReference>
<dbReference type="AlphaFoldDB" id="A0A2S4KZ11"/>
<evidence type="ECO:0008006" key="4">
    <source>
        <dbReference type="Google" id="ProtNLM"/>
    </source>
</evidence>
<dbReference type="Pfam" id="PF04681">
    <property type="entry name" value="Bys1"/>
    <property type="match status" value="1"/>
</dbReference>
<keyword evidence="3" id="KW-1185">Reference proteome</keyword>
<proteinExistence type="predicted"/>
<organism evidence="2 3">
    <name type="scientific">Tolypocladium paradoxum</name>
    <dbReference type="NCBI Taxonomy" id="94208"/>
    <lineage>
        <taxon>Eukaryota</taxon>
        <taxon>Fungi</taxon>
        <taxon>Dikarya</taxon>
        <taxon>Ascomycota</taxon>
        <taxon>Pezizomycotina</taxon>
        <taxon>Sordariomycetes</taxon>
        <taxon>Hypocreomycetidae</taxon>
        <taxon>Hypocreales</taxon>
        <taxon>Ophiocordycipitaceae</taxon>
        <taxon>Tolypocladium</taxon>
    </lineage>
</organism>
<feature type="signal peptide" evidence="1">
    <location>
        <begin position="1"/>
        <end position="20"/>
    </location>
</feature>
<feature type="chain" id="PRO_5015416647" description="Bys1 family protein" evidence="1">
    <location>
        <begin position="21"/>
        <end position="156"/>
    </location>
</feature>
<dbReference type="PANTHER" id="PTHR36195">
    <property type="entry name" value="DOMAIN PROTEIN, PUTATIVE (AFU_ORTHOLOGUE AFUA_5G01990)-RELATED-RELATED"/>
    <property type="match status" value="1"/>
</dbReference>
<dbReference type="Proteomes" id="UP000237481">
    <property type="component" value="Unassembled WGS sequence"/>
</dbReference>
<accession>A0A2S4KZ11</accession>
<dbReference type="PANTHER" id="PTHR36195:SF4">
    <property type="entry name" value="DOMAIN PROTEIN, PUTATIVE (AFU_ORTHOLOGUE AFUA_5G01990)-RELATED"/>
    <property type="match status" value="1"/>
</dbReference>
<dbReference type="EMBL" id="PKSG01000446">
    <property type="protein sequence ID" value="POR35426.1"/>
    <property type="molecule type" value="Genomic_DNA"/>
</dbReference>
<dbReference type="STRING" id="94208.A0A2S4KZ11"/>
<evidence type="ECO:0000256" key="1">
    <source>
        <dbReference type="SAM" id="SignalP"/>
    </source>
</evidence>
<protein>
    <recommendedName>
        <fullName evidence="4">Bys1 family protein</fullName>
    </recommendedName>
</protein>
<evidence type="ECO:0000313" key="2">
    <source>
        <dbReference type="EMBL" id="POR35426.1"/>
    </source>
</evidence>